<dbReference type="CDD" id="cd00067">
    <property type="entry name" value="GAL4"/>
    <property type="match status" value="1"/>
</dbReference>
<keyword evidence="5" id="KW-0238">DNA-binding</keyword>
<proteinExistence type="predicted"/>
<dbReference type="PANTHER" id="PTHR31313">
    <property type="entry name" value="TY1 ENHANCER ACTIVATOR"/>
    <property type="match status" value="1"/>
</dbReference>
<dbReference type="GO" id="GO:0008270">
    <property type="term" value="F:zinc ion binding"/>
    <property type="evidence" value="ECO:0007669"/>
    <property type="project" value="InterPro"/>
</dbReference>
<keyword evidence="6" id="KW-0804">Transcription</keyword>
<keyword evidence="2" id="KW-0479">Metal-binding</keyword>
<dbReference type="PROSITE" id="PS00463">
    <property type="entry name" value="ZN2_CY6_FUNGAL_1"/>
    <property type="match status" value="1"/>
</dbReference>
<evidence type="ECO:0000256" key="2">
    <source>
        <dbReference type="ARBA" id="ARBA00022723"/>
    </source>
</evidence>
<evidence type="ECO:0000256" key="1">
    <source>
        <dbReference type="ARBA" id="ARBA00004123"/>
    </source>
</evidence>
<dbReference type="GO" id="GO:0005634">
    <property type="term" value="C:nucleus"/>
    <property type="evidence" value="ECO:0007669"/>
    <property type="project" value="UniProtKB-SubCell"/>
</dbReference>
<dbReference type="InterPro" id="IPR051615">
    <property type="entry name" value="Transcr_Regulatory_Elem"/>
</dbReference>
<reference evidence="9" key="1">
    <citation type="submission" date="2023-03" db="EMBL/GenBank/DDBJ databases">
        <title>Complete genome of Cladonia borealis.</title>
        <authorList>
            <person name="Park H."/>
        </authorList>
    </citation>
    <scope>NUCLEOTIDE SEQUENCE</scope>
    <source>
        <strain evidence="9">ANT050790</strain>
    </source>
</reference>
<name>A0AA39UY08_9LECA</name>
<evidence type="ECO:0000256" key="5">
    <source>
        <dbReference type="ARBA" id="ARBA00023125"/>
    </source>
</evidence>
<dbReference type="GO" id="GO:0000981">
    <property type="term" value="F:DNA-binding transcription factor activity, RNA polymerase II-specific"/>
    <property type="evidence" value="ECO:0007669"/>
    <property type="project" value="InterPro"/>
</dbReference>
<sequence>MGQNQKIESRRRRLSTSITKTACSACRTRRSKCNGESPCSRCAIQPSPDCVYMINSKVAKEEMQREITELRRTNMLSMQIFDALRSDRQVPMILKMLKGEEDPSLIADVANSSQGTQFNINPLLETNEGTFQYTRDSRTYESVQATKQALAPVPNQINYSSTIAPCHQLLIQHLLTLYWTWIHPAHPLFSMECFLQDYMTGTERHSSAFLVAAVCAAACDLLSPPWINMLGKGLDVATLRLSLVAEASKQETLADPNAQTTLKALQVMKIVGCRSETPYAKSIMVCEQCGMDLNKQVLPEIKG</sequence>
<dbReference type="AlphaFoldDB" id="A0AA39UY08"/>
<evidence type="ECO:0000256" key="7">
    <source>
        <dbReference type="ARBA" id="ARBA00023242"/>
    </source>
</evidence>
<dbReference type="EMBL" id="JAFEKC020000022">
    <property type="protein sequence ID" value="KAK0507987.1"/>
    <property type="molecule type" value="Genomic_DNA"/>
</dbReference>
<dbReference type="GO" id="GO:0003677">
    <property type="term" value="F:DNA binding"/>
    <property type="evidence" value="ECO:0007669"/>
    <property type="project" value="UniProtKB-KW"/>
</dbReference>
<dbReference type="Pfam" id="PF00172">
    <property type="entry name" value="Zn_clus"/>
    <property type="match status" value="1"/>
</dbReference>
<evidence type="ECO:0000313" key="9">
    <source>
        <dbReference type="EMBL" id="KAK0507987.1"/>
    </source>
</evidence>
<gene>
    <name evidence="9" type="ORF">JMJ35_009876</name>
</gene>
<dbReference type="Gene3D" id="4.10.240.10">
    <property type="entry name" value="Zn(2)-C6 fungal-type DNA-binding domain"/>
    <property type="match status" value="1"/>
</dbReference>
<dbReference type="SMART" id="SM00066">
    <property type="entry name" value="GAL4"/>
    <property type="match status" value="1"/>
</dbReference>
<dbReference type="SUPFAM" id="SSF57701">
    <property type="entry name" value="Zn2/Cys6 DNA-binding domain"/>
    <property type="match status" value="1"/>
</dbReference>
<protein>
    <recommendedName>
        <fullName evidence="8">Zn(2)-C6 fungal-type domain-containing protein</fullName>
    </recommendedName>
</protein>
<organism evidence="9 10">
    <name type="scientific">Cladonia borealis</name>
    <dbReference type="NCBI Taxonomy" id="184061"/>
    <lineage>
        <taxon>Eukaryota</taxon>
        <taxon>Fungi</taxon>
        <taxon>Dikarya</taxon>
        <taxon>Ascomycota</taxon>
        <taxon>Pezizomycotina</taxon>
        <taxon>Lecanoromycetes</taxon>
        <taxon>OSLEUM clade</taxon>
        <taxon>Lecanoromycetidae</taxon>
        <taxon>Lecanorales</taxon>
        <taxon>Lecanorineae</taxon>
        <taxon>Cladoniaceae</taxon>
        <taxon>Cladonia</taxon>
    </lineage>
</organism>
<accession>A0AA39UY08</accession>
<evidence type="ECO:0000259" key="8">
    <source>
        <dbReference type="PROSITE" id="PS50048"/>
    </source>
</evidence>
<dbReference type="InterPro" id="IPR001138">
    <property type="entry name" value="Zn2Cys6_DnaBD"/>
</dbReference>
<dbReference type="PANTHER" id="PTHR31313:SF4">
    <property type="entry name" value="CONIDIAL DEVELOPMENT PROTEIN FLUFFY"/>
    <property type="match status" value="1"/>
</dbReference>
<dbReference type="PROSITE" id="PS50048">
    <property type="entry name" value="ZN2_CY6_FUNGAL_2"/>
    <property type="match status" value="1"/>
</dbReference>
<keyword evidence="4" id="KW-0805">Transcription regulation</keyword>
<keyword evidence="7" id="KW-0539">Nucleus</keyword>
<feature type="domain" description="Zn(2)-C6 fungal-type" evidence="8">
    <location>
        <begin position="22"/>
        <end position="52"/>
    </location>
</feature>
<dbReference type="Proteomes" id="UP001166286">
    <property type="component" value="Unassembled WGS sequence"/>
</dbReference>
<keyword evidence="3" id="KW-0862">Zinc</keyword>
<evidence type="ECO:0000313" key="10">
    <source>
        <dbReference type="Proteomes" id="UP001166286"/>
    </source>
</evidence>
<keyword evidence="10" id="KW-1185">Reference proteome</keyword>
<evidence type="ECO:0000256" key="3">
    <source>
        <dbReference type="ARBA" id="ARBA00022833"/>
    </source>
</evidence>
<evidence type="ECO:0000256" key="4">
    <source>
        <dbReference type="ARBA" id="ARBA00023015"/>
    </source>
</evidence>
<comment type="caution">
    <text evidence="9">The sequence shown here is derived from an EMBL/GenBank/DDBJ whole genome shotgun (WGS) entry which is preliminary data.</text>
</comment>
<evidence type="ECO:0000256" key="6">
    <source>
        <dbReference type="ARBA" id="ARBA00023163"/>
    </source>
</evidence>
<dbReference type="InterPro" id="IPR036864">
    <property type="entry name" value="Zn2-C6_fun-type_DNA-bd_sf"/>
</dbReference>
<comment type="subcellular location">
    <subcellularLocation>
        <location evidence="1">Nucleus</location>
    </subcellularLocation>
</comment>